<evidence type="ECO:0008006" key="4">
    <source>
        <dbReference type="Google" id="ProtNLM"/>
    </source>
</evidence>
<evidence type="ECO:0000256" key="1">
    <source>
        <dbReference type="SAM" id="MobiDB-lite"/>
    </source>
</evidence>
<dbReference type="SUPFAM" id="SSF50156">
    <property type="entry name" value="PDZ domain-like"/>
    <property type="match status" value="1"/>
</dbReference>
<evidence type="ECO:0000313" key="3">
    <source>
        <dbReference type="Proteomes" id="UP001153069"/>
    </source>
</evidence>
<reference evidence="2" key="1">
    <citation type="submission" date="2020-06" db="EMBL/GenBank/DDBJ databases">
        <authorList>
            <consortium name="Plant Systems Biology data submission"/>
        </authorList>
    </citation>
    <scope>NUCLEOTIDE SEQUENCE</scope>
    <source>
        <strain evidence="2">D6</strain>
    </source>
</reference>
<dbReference type="Proteomes" id="UP001153069">
    <property type="component" value="Unassembled WGS sequence"/>
</dbReference>
<feature type="region of interest" description="Disordered" evidence="1">
    <location>
        <begin position="1"/>
        <end position="131"/>
    </location>
</feature>
<feature type="compositionally biased region" description="Acidic residues" evidence="1">
    <location>
        <begin position="105"/>
        <end position="118"/>
    </location>
</feature>
<feature type="compositionally biased region" description="Basic and acidic residues" evidence="1">
    <location>
        <begin position="23"/>
        <end position="44"/>
    </location>
</feature>
<sequence length="343" mass="37664">MSLSFGDCRDEKPEKVSVQCCVGDERRMDGPTKISELPEERMECESTPDNGGSTGTGTGASSIIGDNDGESSVESSPCTCSSLTVVSEGEETSSREVIGVSYLHDDDDDETTSNEDSEPSSQRSLDLSVDTPEIESVGRDIAIVGKLLFRDEFPSDFGDFTPSDIQGSGLPRLNHQTSLCLEEIDPVPIEEFIRDIFFVPVSRFCSREKCHGHINKSEELRTPSNIIFGLRFRDASCPVTHPTVSEVSNTSPLLGRVFQGDIILQVNDTKLLGFRAEEVVALFDKTTPTRDEERDDGQSFDCLDAFEHQVIKLTVMSCHSEDMSYLDDDEEDDTGVPGTGVEF</sequence>
<proteinExistence type="predicted"/>
<comment type="caution">
    <text evidence="2">The sequence shown here is derived from an EMBL/GenBank/DDBJ whole genome shotgun (WGS) entry which is preliminary data.</text>
</comment>
<organism evidence="2 3">
    <name type="scientific">Seminavis robusta</name>
    <dbReference type="NCBI Taxonomy" id="568900"/>
    <lineage>
        <taxon>Eukaryota</taxon>
        <taxon>Sar</taxon>
        <taxon>Stramenopiles</taxon>
        <taxon>Ochrophyta</taxon>
        <taxon>Bacillariophyta</taxon>
        <taxon>Bacillariophyceae</taxon>
        <taxon>Bacillariophycidae</taxon>
        <taxon>Naviculales</taxon>
        <taxon>Naviculaceae</taxon>
        <taxon>Seminavis</taxon>
    </lineage>
</organism>
<protein>
    <recommendedName>
        <fullName evidence="4">PDZ domain-containing protein</fullName>
    </recommendedName>
</protein>
<evidence type="ECO:0000313" key="2">
    <source>
        <dbReference type="EMBL" id="CAB9502138.1"/>
    </source>
</evidence>
<dbReference type="Gene3D" id="2.30.42.10">
    <property type="match status" value="1"/>
</dbReference>
<name>A0A9N8H9V9_9STRA</name>
<accession>A0A9N8H9V9</accession>
<dbReference type="InterPro" id="IPR036034">
    <property type="entry name" value="PDZ_sf"/>
</dbReference>
<dbReference type="OrthoDB" id="10686365at2759"/>
<gene>
    <name evidence="2" type="ORF">SEMRO_128_G061300.1</name>
</gene>
<feature type="compositionally biased region" description="Low complexity" evidence="1">
    <location>
        <begin position="59"/>
        <end position="82"/>
    </location>
</feature>
<dbReference type="AlphaFoldDB" id="A0A9N8H9V9"/>
<dbReference type="EMBL" id="CAICTM010000127">
    <property type="protein sequence ID" value="CAB9502138.1"/>
    <property type="molecule type" value="Genomic_DNA"/>
</dbReference>
<keyword evidence="3" id="KW-1185">Reference proteome</keyword>